<protein>
    <submittedName>
        <fullName evidence="2">Uncharacterized protein</fullName>
    </submittedName>
</protein>
<dbReference type="EMBL" id="MN739545">
    <property type="protein sequence ID" value="QHT12409.1"/>
    <property type="molecule type" value="Genomic_DNA"/>
</dbReference>
<feature type="region of interest" description="Disordered" evidence="1">
    <location>
        <begin position="76"/>
        <end position="96"/>
    </location>
</feature>
<proteinExistence type="predicted"/>
<name>A0A6C0D8Z3_9ZZZZ</name>
<accession>A0A6C0D8Z3</accession>
<evidence type="ECO:0000313" key="2">
    <source>
        <dbReference type="EMBL" id="QHT12409.1"/>
    </source>
</evidence>
<reference evidence="2" key="1">
    <citation type="journal article" date="2020" name="Nature">
        <title>Giant virus diversity and host interactions through global metagenomics.</title>
        <authorList>
            <person name="Schulz F."/>
            <person name="Roux S."/>
            <person name="Paez-Espino D."/>
            <person name="Jungbluth S."/>
            <person name="Walsh D.A."/>
            <person name="Denef V.J."/>
            <person name="McMahon K.D."/>
            <person name="Konstantinidis K.T."/>
            <person name="Eloe-Fadrosh E.A."/>
            <person name="Kyrpides N.C."/>
            <person name="Woyke T."/>
        </authorList>
    </citation>
    <scope>NUCLEOTIDE SEQUENCE</scope>
    <source>
        <strain evidence="2">GVMAG-M-3300023174-129</strain>
    </source>
</reference>
<organism evidence="2">
    <name type="scientific">viral metagenome</name>
    <dbReference type="NCBI Taxonomy" id="1070528"/>
    <lineage>
        <taxon>unclassified sequences</taxon>
        <taxon>metagenomes</taxon>
        <taxon>organismal metagenomes</taxon>
    </lineage>
</organism>
<dbReference type="AlphaFoldDB" id="A0A6C0D8Z3"/>
<evidence type="ECO:0000256" key="1">
    <source>
        <dbReference type="SAM" id="MobiDB-lite"/>
    </source>
</evidence>
<sequence length="96" mass="11151">MFRYTSVQSHGMIGPNGEKIKETRVNVMNNKGTKTVTVRDNDGEHSDTIHLKKSEIENIKKHRFMPEFFKKSMKNIKRKKSNAITRTSKKVSKSKK</sequence>